<dbReference type="InterPro" id="IPR014710">
    <property type="entry name" value="RmlC-like_jellyroll"/>
</dbReference>
<dbReference type="CDD" id="cd06124">
    <property type="entry name" value="cupin_NimR-like_N"/>
    <property type="match status" value="1"/>
</dbReference>
<keyword evidence="3" id="KW-0238">DNA-binding</keyword>
<dbReference type="PROSITE" id="PS01124">
    <property type="entry name" value="HTH_ARAC_FAMILY_2"/>
    <property type="match status" value="1"/>
</dbReference>
<dbReference type="SMART" id="SM00342">
    <property type="entry name" value="HTH_ARAC"/>
    <property type="match status" value="1"/>
</dbReference>
<evidence type="ECO:0000256" key="4">
    <source>
        <dbReference type="ARBA" id="ARBA00023159"/>
    </source>
</evidence>
<dbReference type="Pfam" id="PF12833">
    <property type="entry name" value="HTH_18"/>
    <property type="match status" value="1"/>
</dbReference>
<dbReference type="AlphaFoldDB" id="A7N666"/>
<keyword evidence="5" id="KW-0804">Transcription</keyword>
<dbReference type="InterPro" id="IPR018060">
    <property type="entry name" value="HTH_AraC"/>
</dbReference>
<dbReference type="InterPro" id="IPR003313">
    <property type="entry name" value="AraC-bd"/>
</dbReference>
<keyword evidence="1" id="KW-0678">Repressor</keyword>
<dbReference type="Gene3D" id="1.10.10.60">
    <property type="entry name" value="Homeodomain-like"/>
    <property type="match status" value="1"/>
</dbReference>
<evidence type="ECO:0000259" key="6">
    <source>
        <dbReference type="PROSITE" id="PS01124"/>
    </source>
</evidence>
<dbReference type="GO" id="GO:0043565">
    <property type="term" value="F:sequence-specific DNA binding"/>
    <property type="evidence" value="ECO:0007669"/>
    <property type="project" value="InterPro"/>
</dbReference>
<keyword evidence="4" id="KW-0010">Activator</keyword>
<evidence type="ECO:0000256" key="2">
    <source>
        <dbReference type="ARBA" id="ARBA00023015"/>
    </source>
</evidence>
<keyword evidence="2" id="KW-0805">Transcription regulation</keyword>
<dbReference type="Proteomes" id="UP000008152">
    <property type="component" value="Chromosome II"/>
</dbReference>
<evidence type="ECO:0000313" key="7">
    <source>
        <dbReference type="EMBL" id="ABU73130.1"/>
    </source>
</evidence>
<dbReference type="InterPro" id="IPR011051">
    <property type="entry name" value="RmlC_Cupin_sf"/>
</dbReference>
<dbReference type="KEGG" id="vha:VIBHAR_05224"/>
<accession>A7N666</accession>
<dbReference type="PANTHER" id="PTHR11019">
    <property type="entry name" value="HTH-TYPE TRANSCRIPTIONAL REGULATOR NIMR"/>
    <property type="match status" value="1"/>
</dbReference>
<dbReference type="SUPFAM" id="SSF46689">
    <property type="entry name" value="Homeodomain-like"/>
    <property type="match status" value="1"/>
</dbReference>
<dbReference type="PATRIC" id="fig|338187.25.peg.4998"/>
<dbReference type="SUPFAM" id="SSF51182">
    <property type="entry name" value="RmlC-like cupins"/>
    <property type="match status" value="1"/>
</dbReference>
<name>A7N666_VIBC1</name>
<proteinExistence type="predicted"/>
<dbReference type="PRINTS" id="PR00032">
    <property type="entry name" value="HTHARAC"/>
</dbReference>
<dbReference type="InterPro" id="IPR009057">
    <property type="entry name" value="Homeodomain-like_sf"/>
</dbReference>
<feature type="domain" description="HTH araC/xylS-type" evidence="6">
    <location>
        <begin position="177"/>
        <end position="274"/>
    </location>
</feature>
<protein>
    <recommendedName>
        <fullName evidence="6">HTH araC/xylS-type domain-containing protein</fullName>
    </recommendedName>
</protein>
<evidence type="ECO:0000256" key="1">
    <source>
        <dbReference type="ARBA" id="ARBA00022491"/>
    </source>
</evidence>
<dbReference type="FunFam" id="1.10.10.60:FF:000132">
    <property type="entry name" value="AraC family transcriptional regulator"/>
    <property type="match status" value="1"/>
</dbReference>
<gene>
    <name evidence="7" type="ordered locus">VIBHAR_05224</name>
</gene>
<dbReference type="Gene3D" id="2.60.120.10">
    <property type="entry name" value="Jelly Rolls"/>
    <property type="match status" value="1"/>
</dbReference>
<dbReference type="InterPro" id="IPR020449">
    <property type="entry name" value="Tscrpt_reg_AraC-type_HTH"/>
</dbReference>
<dbReference type="EMBL" id="CP000790">
    <property type="protein sequence ID" value="ABU73130.1"/>
    <property type="molecule type" value="Genomic_DNA"/>
</dbReference>
<sequence>MYLWKDIVSDRKTNLKKSTRNLHPSLSIDRAPSDVFMNFEAFLSNTETRIHSHPWGQVQLISGGILEMDAEDTRFLAPPHLAIWVPAGIRHTSYNRKPLEYCSLNIDPELTQHFPSKTSLIKVTPIVSAIVEDFRQRDINVAKSEEDKRLVQVLLDQLAKQEVEHHFLPTTDNKYLEPILKAVEEAPTDEISLGEWAEKVHTTERTLARHCQSELGMSFTEWRLRVRYLHSMELLRKGQTVKEVALTLGYNQASPFIAMFKKYSGITPEQYKNRLL</sequence>
<evidence type="ECO:0000256" key="3">
    <source>
        <dbReference type="ARBA" id="ARBA00023125"/>
    </source>
</evidence>
<evidence type="ECO:0000256" key="5">
    <source>
        <dbReference type="ARBA" id="ARBA00023163"/>
    </source>
</evidence>
<reference evidence="7 8" key="1">
    <citation type="submission" date="2007-08" db="EMBL/GenBank/DDBJ databases">
        <authorList>
            <consortium name="The Vibrio harveyi Genome Sequencing Project"/>
            <person name="Bassler B."/>
            <person name="Clifton S.W."/>
            <person name="Fulton L."/>
            <person name="Delehaunty K."/>
            <person name="Fronick C."/>
            <person name="Harrison M."/>
            <person name="Markivic C."/>
            <person name="Fulton R."/>
            <person name="Tin-Wollam A.-M."/>
            <person name="Shah N."/>
            <person name="Pepin K."/>
            <person name="Nash W."/>
            <person name="Thiruvilangam P."/>
            <person name="Bhonagiri V."/>
            <person name="Waters C."/>
            <person name="Tu K.C."/>
            <person name="Irgon J."/>
            <person name="Wilson R.K."/>
        </authorList>
    </citation>
    <scope>NUCLEOTIDE SEQUENCE [LARGE SCALE GENOMIC DNA]</scope>
    <source>
        <strain evidence="8">ATCC BAA-1116 / BB120</strain>
    </source>
</reference>
<dbReference type="PANTHER" id="PTHR11019:SF190">
    <property type="entry name" value="ARAC-FAMILY REGULATORY PROTEIN"/>
    <property type="match status" value="1"/>
</dbReference>
<evidence type="ECO:0000313" key="8">
    <source>
        <dbReference type="Proteomes" id="UP000008152"/>
    </source>
</evidence>
<dbReference type="GO" id="GO:0003700">
    <property type="term" value="F:DNA-binding transcription factor activity"/>
    <property type="evidence" value="ECO:0007669"/>
    <property type="project" value="InterPro"/>
</dbReference>
<organism evidence="7 8">
    <name type="scientific">Vibrio campbellii (strain ATCC BAA-1116)</name>
    <dbReference type="NCBI Taxonomy" id="2902295"/>
    <lineage>
        <taxon>Bacteria</taxon>
        <taxon>Pseudomonadati</taxon>
        <taxon>Pseudomonadota</taxon>
        <taxon>Gammaproteobacteria</taxon>
        <taxon>Vibrionales</taxon>
        <taxon>Vibrionaceae</taxon>
        <taxon>Vibrio</taxon>
    </lineage>
</organism>
<dbReference type="Pfam" id="PF02311">
    <property type="entry name" value="AraC_binding"/>
    <property type="match status" value="1"/>
</dbReference>